<reference evidence="2" key="1">
    <citation type="submission" date="2020-10" db="EMBL/GenBank/DDBJ databases">
        <title>Chromosome-scale genome assembly of the Allis shad, Alosa alosa.</title>
        <authorList>
            <person name="Margot Z."/>
            <person name="Christophe K."/>
            <person name="Cabau C."/>
            <person name="Louis A."/>
            <person name="Berthelot C."/>
            <person name="Parey E."/>
            <person name="Roest Crollius H."/>
            <person name="Montfort J."/>
            <person name="Robinson-Rechavi M."/>
            <person name="Bucao C."/>
            <person name="Bouchez O."/>
            <person name="Gislard M."/>
            <person name="Lluch J."/>
            <person name="Milhes M."/>
            <person name="Lampietro C."/>
            <person name="Lopez Roques C."/>
            <person name="Donnadieu C."/>
            <person name="Braasch I."/>
            <person name="Desvignes T."/>
            <person name="Postlethwait J."/>
            <person name="Bobe J."/>
            <person name="Guiguen Y."/>
        </authorList>
    </citation>
    <scope>NUCLEOTIDE SEQUENCE</scope>
    <source>
        <strain evidence="2">M-15738</strain>
        <tissue evidence="2">Blood</tissue>
    </source>
</reference>
<accession>A0AAV6FQZ6</accession>
<dbReference type="AlphaFoldDB" id="A0AAV6FQZ6"/>
<evidence type="ECO:0000313" key="3">
    <source>
        <dbReference type="Proteomes" id="UP000823561"/>
    </source>
</evidence>
<comment type="caution">
    <text evidence="2">The sequence shown here is derived from an EMBL/GenBank/DDBJ whole genome shotgun (WGS) entry which is preliminary data.</text>
</comment>
<evidence type="ECO:0000313" key="2">
    <source>
        <dbReference type="EMBL" id="KAG5263637.1"/>
    </source>
</evidence>
<keyword evidence="3" id="KW-1185">Reference proteome</keyword>
<name>A0AAV6FQZ6_9TELE</name>
<protein>
    <submittedName>
        <fullName evidence="2">Uncharacterized protein</fullName>
    </submittedName>
</protein>
<sequence length="503" mass="56777">MDGPNVNFKLLKLLQNEHSELHGDAQLISVGSCGLHTLHNAMKAGFTTWQVDKLLRALHHIFHNVPAHREDYTATTGSSTFPRSFCGHRWVENVPVAERAVEIWPMISTYVDAVQKKKVPNPNTASYDTILAAQADDLIIPKLQFFLSVARSFSPILTKYQTDEPVLPFLAKDLKELLMALLRRFVKRELLQDRSSLQIITIQVSEEKNWVSLKNVDIGLGAESAIKALQSKPGGKIGELSVLTFRKECLQCLVKVVGKLQDKSPLKFPMVRHIASLDPTRIHQEPEWCIKQMKSVVQTFLQGKKLTGGIPAGLDVFLYTTLSTPYPDLLRFCKSLLLLSHGQASVERGFSINKEVETCNLQDRTLESLRLVCDRISSCGGVLKVPLTKELLASASSARSQYRLYLENERKKKESAAHALQRKALEEELLDLRTQHEVLSRVCESLENDADKLAEQAEGKAGSKMAELIIKSNTLRRRQKEKKEELRQLEERIEEKSSQLRLL</sequence>
<organism evidence="2 3">
    <name type="scientific">Alosa alosa</name>
    <name type="common">allis shad</name>
    <dbReference type="NCBI Taxonomy" id="278164"/>
    <lineage>
        <taxon>Eukaryota</taxon>
        <taxon>Metazoa</taxon>
        <taxon>Chordata</taxon>
        <taxon>Craniata</taxon>
        <taxon>Vertebrata</taxon>
        <taxon>Euteleostomi</taxon>
        <taxon>Actinopterygii</taxon>
        <taxon>Neopterygii</taxon>
        <taxon>Teleostei</taxon>
        <taxon>Clupei</taxon>
        <taxon>Clupeiformes</taxon>
        <taxon>Clupeoidei</taxon>
        <taxon>Clupeidae</taxon>
        <taxon>Alosa</taxon>
    </lineage>
</organism>
<evidence type="ECO:0000256" key="1">
    <source>
        <dbReference type="SAM" id="Coils"/>
    </source>
</evidence>
<dbReference type="EMBL" id="JADWDJ010000021">
    <property type="protein sequence ID" value="KAG5263637.1"/>
    <property type="molecule type" value="Genomic_DNA"/>
</dbReference>
<gene>
    <name evidence="2" type="ORF">AALO_G00266980</name>
</gene>
<dbReference type="Proteomes" id="UP000823561">
    <property type="component" value="Chromosome 21"/>
</dbReference>
<feature type="coiled-coil region" evidence="1">
    <location>
        <begin position="408"/>
        <end position="503"/>
    </location>
</feature>
<dbReference type="PANTHER" id="PTHR37162:SF11">
    <property type="match status" value="1"/>
</dbReference>
<dbReference type="PANTHER" id="PTHR37162">
    <property type="entry name" value="HAT FAMILY DIMERISATION DOMAINCONTAINING PROTEIN-RELATED"/>
    <property type="match status" value="1"/>
</dbReference>
<keyword evidence="1" id="KW-0175">Coiled coil</keyword>
<proteinExistence type="predicted"/>